<dbReference type="SUPFAM" id="SSF55797">
    <property type="entry name" value="PR-1-like"/>
    <property type="match status" value="2"/>
</dbReference>
<feature type="domain" description="SCP" evidence="5">
    <location>
        <begin position="90"/>
        <end position="281"/>
    </location>
</feature>
<keyword evidence="7" id="KW-1185">Reference proteome</keyword>
<dbReference type="PRINTS" id="PR00837">
    <property type="entry name" value="V5TPXLIKE"/>
</dbReference>
<name>A0A6H5IIE6_9HYME</name>
<evidence type="ECO:0000256" key="1">
    <source>
        <dbReference type="ARBA" id="ARBA00004613"/>
    </source>
</evidence>
<protein>
    <recommendedName>
        <fullName evidence="5">SCP domain-containing protein</fullName>
    </recommendedName>
</protein>
<dbReference type="InterPro" id="IPR002413">
    <property type="entry name" value="V5_allergen-like"/>
</dbReference>
<dbReference type="AlphaFoldDB" id="A0A6H5IIE6"/>
<feature type="compositionally biased region" description="Basic and acidic residues" evidence="4">
    <location>
        <begin position="593"/>
        <end position="602"/>
    </location>
</feature>
<organism evidence="6 7">
    <name type="scientific">Trichogramma brassicae</name>
    <dbReference type="NCBI Taxonomy" id="86971"/>
    <lineage>
        <taxon>Eukaryota</taxon>
        <taxon>Metazoa</taxon>
        <taxon>Ecdysozoa</taxon>
        <taxon>Arthropoda</taxon>
        <taxon>Hexapoda</taxon>
        <taxon>Insecta</taxon>
        <taxon>Pterygota</taxon>
        <taxon>Neoptera</taxon>
        <taxon>Endopterygota</taxon>
        <taxon>Hymenoptera</taxon>
        <taxon>Apocrita</taxon>
        <taxon>Proctotrupomorpha</taxon>
        <taxon>Chalcidoidea</taxon>
        <taxon>Trichogrammatidae</taxon>
        <taxon>Trichogramma</taxon>
    </lineage>
</organism>
<dbReference type="GO" id="GO:0005576">
    <property type="term" value="C:extracellular region"/>
    <property type="evidence" value="ECO:0007669"/>
    <property type="project" value="UniProtKB-SubCell"/>
</dbReference>
<proteinExistence type="predicted"/>
<evidence type="ECO:0000259" key="5">
    <source>
        <dbReference type="SMART" id="SM00198"/>
    </source>
</evidence>
<evidence type="ECO:0000313" key="6">
    <source>
        <dbReference type="EMBL" id="CAB0036248.1"/>
    </source>
</evidence>
<dbReference type="CDD" id="cd05380">
    <property type="entry name" value="CAP_euk"/>
    <property type="match status" value="2"/>
</dbReference>
<dbReference type="Proteomes" id="UP000479190">
    <property type="component" value="Unassembled WGS sequence"/>
</dbReference>
<accession>A0A6H5IIE6</accession>
<evidence type="ECO:0000313" key="7">
    <source>
        <dbReference type="Proteomes" id="UP000479190"/>
    </source>
</evidence>
<feature type="non-terminal residue" evidence="6">
    <location>
        <position position="602"/>
    </location>
</feature>
<comment type="subcellular location">
    <subcellularLocation>
        <location evidence="1">Secreted</location>
    </subcellularLocation>
</comment>
<reference evidence="6 7" key="1">
    <citation type="submission" date="2020-02" db="EMBL/GenBank/DDBJ databases">
        <authorList>
            <person name="Ferguson B K."/>
        </authorList>
    </citation>
    <scope>NUCLEOTIDE SEQUENCE [LARGE SCALE GENOMIC DNA]</scope>
</reference>
<keyword evidence="3" id="KW-1015">Disulfide bond</keyword>
<evidence type="ECO:0000256" key="4">
    <source>
        <dbReference type="SAM" id="MobiDB-lite"/>
    </source>
</evidence>
<dbReference type="Pfam" id="PF00188">
    <property type="entry name" value="CAP"/>
    <property type="match status" value="3"/>
</dbReference>
<feature type="compositionally biased region" description="Basic and acidic residues" evidence="4">
    <location>
        <begin position="571"/>
        <end position="586"/>
    </location>
</feature>
<dbReference type="InterPro" id="IPR001283">
    <property type="entry name" value="CRISP-related"/>
</dbReference>
<dbReference type="InterPro" id="IPR018244">
    <property type="entry name" value="Allrgn_V5/Tpx1_CS"/>
</dbReference>
<dbReference type="PRINTS" id="PR00838">
    <property type="entry name" value="V5ALLERGEN"/>
</dbReference>
<sequence length="602" mass="67408">MLISRLVTSVTHFGEGKLREVVRSLVCIGIRATIRIYKKRYSVGQNIAYVGTTGDVNSLKVESMVNNWYNEDYTPSANCGRVLTVGLSMEEKKAIVDLHNELRMKVARGQERRGAPGPQPPATDMQTLEWDEELAQTAQKWASQCIFQHDQCRDLRKFILSACLGLHQPEVLYFIFLFKFSARFQVGQNLAWRGNTSKQGFSEITAEILVKDWYDEVQYYNRNSVHYFNSLYGAGGQTGHYTQLVWAKTNRIGCGAMKNYQGGYYKFTLACNYGPAVSLLGKICILACALALVLVISDSASAECWHRSRKDKTGGTLLLVPPGTTIKYKPNGDPVIVPLPEPQYLQLAQPQSVPKPSVSHSEDVCNLPTCWGKPNTECLFKDFTPSANCGQVLSVGLTVEEKKAIVDEHNRLRMKVARGQELRGAPGPQPAATNMQMLEWDDELAQTAQKWASQCDPGFNHDKCRNLRKSGRGAGGEQTGHYTQLVWAETNRIGCGAVKNYQDGFYKFTLTCNYGPAGLHSIIGLRPRNSHWPEQYRKARNRRLAQRIQNKGGSWTGAQRRTGTTARRHQHADARVGRRVSSDRSKVGQSVQDDIRQVPRSP</sequence>
<keyword evidence="2" id="KW-0964">Secreted</keyword>
<evidence type="ECO:0000256" key="2">
    <source>
        <dbReference type="ARBA" id="ARBA00022525"/>
    </source>
</evidence>
<dbReference type="Gene3D" id="3.40.33.10">
    <property type="entry name" value="CAP"/>
    <property type="match status" value="3"/>
</dbReference>
<dbReference type="PANTHER" id="PTHR10334">
    <property type="entry name" value="CYSTEINE-RICH SECRETORY PROTEIN-RELATED"/>
    <property type="match status" value="1"/>
</dbReference>
<feature type="compositionally biased region" description="Low complexity" evidence="4">
    <location>
        <begin position="556"/>
        <end position="565"/>
    </location>
</feature>
<dbReference type="PROSITE" id="PS01009">
    <property type="entry name" value="CRISP_1"/>
    <property type="match status" value="2"/>
</dbReference>
<dbReference type="EMBL" id="CADCXV010000813">
    <property type="protein sequence ID" value="CAB0036248.1"/>
    <property type="molecule type" value="Genomic_DNA"/>
</dbReference>
<gene>
    <name evidence="6" type="ORF">TBRA_LOCUS8124</name>
</gene>
<dbReference type="SMART" id="SM00198">
    <property type="entry name" value="SCP"/>
    <property type="match status" value="2"/>
</dbReference>
<feature type="domain" description="SCP" evidence="5">
    <location>
        <begin position="400"/>
        <end position="521"/>
    </location>
</feature>
<evidence type="ECO:0000256" key="3">
    <source>
        <dbReference type="ARBA" id="ARBA00023157"/>
    </source>
</evidence>
<dbReference type="InterPro" id="IPR035940">
    <property type="entry name" value="CAP_sf"/>
</dbReference>
<feature type="region of interest" description="Disordered" evidence="4">
    <location>
        <begin position="547"/>
        <end position="602"/>
    </location>
</feature>
<dbReference type="OrthoDB" id="414826at2759"/>
<dbReference type="InterPro" id="IPR014044">
    <property type="entry name" value="CAP_dom"/>
</dbReference>